<protein>
    <submittedName>
        <fullName evidence="2">Uncharacterized protein</fullName>
    </submittedName>
</protein>
<dbReference type="Proteomes" id="UP000648187">
    <property type="component" value="Unassembled WGS sequence"/>
</dbReference>
<comment type="caution">
    <text evidence="2">The sequence shown here is derived from an EMBL/GenBank/DDBJ whole genome shotgun (WGS) entry which is preliminary data.</text>
</comment>
<dbReference type="EMBL" id="JACKWZ010000185">
    <property type="protein sequence ID" value="KAF9412541.1"/>
    <property type="molecule type" value="Genomic_DNA"/>
</dbReference>
<sequence length="240" mass="27686">MFKHLVNSRTMQRNAAFLTILCIFLCLTFNYTFPLHREGSSNVFRDVYGNHSKICTRSDHHDNMLDRTKKMGNKLDNVFKRFKDSTQDFSRNIQARLTNVKNSLSEEDLRQYEQLVIMKKYPYLDLKEIEFKFNSPPEKTARQSVKYDAGRNNVGDPSFCEPLDESPSVEIINRGLTGFAIPAKIVKNTKLLEAKLKFNNMKAFEDSTNKQNAKLAFSANSATHSNTQDRLRGDTGFYET</sequence>
<evidence type="ECO:0000256" key="1">
    <source>
        <dbReference type="SAM" id="MobiDB-lite"/>
    </source>
</evidence>
<evidence type="ECO:0000313" key="2">
    <source>
        <dbReference type="EMBL" id="KAF9412541.1"/>
    </source>
</evidence>
<proteinExistence type="predicted"/>
<organism evidence="2 3">
    <name type="scientific">Spodoptera exigua</name>
    <name type="common">Beet armyworm</name>
    <name type="synonym">Noctua fulgens</name>
    <dbReference type="NCBI Taxonomy" id="7107"/>
    <lineage>
        <taxon>Eukaryota</taxon>
        <taxon>Metazoa</taxon>
        <taxon>Ecdysozoa</taxon>
        <taxon>Arthropoda</taxon>
        <taxon>Hexapoda</taxon>
        <taxon>Insecta</taxon>
        <taxon>Pterygota</taxon>
        <taxon>Neoptera</taxon>
        <taxon>Endopterygota</taxon>
        <taxon>Lepidoptera</taxon>
        <taxon>Glossata</taxon>
        <taxon>Ditrysia</taxon>
        <taxon>Noctuoidea</taxon>
        <taxon>Noctuidae</taxon>
        <taxon>Amphipyrinae</taxon>
        <taxon>Spodoptera</taxon>
    </lineage>
</organism>
<dbReference type="AlphaFoldDB" id="A0A835GDA4"/>
<keyword evidence="3" id="KW-1185">Reference proteome</keyword>
<reference evidence="2" key="1">
    <citation type="submission" date="2020-08" db="EMBL/GenBank/DDBJ databases">
        <title>Spodoptera exigua strain:BAW_Kor-Di-RS1 Genome sequencing and assembly.</title>
        <authorList>
            <person name="Kim J."/>
            <person name="Nam H.Y."/>
            <person name="Kwon M."/>
            <person name="Choi J.H."/>
            <person name="Cho S.R."/>
            <person name="Kim G.-H."/>
        </authorList>
    </citation>
    <scope>NUCLEOTIDE SEQUENCE</scope>
    <source>
        <strain evidence="2">BAW_Kor-Di-RS1</strain>
        <tissue evidence="2">Whole-body</tissue>
    </source>
</reference>
<name>A0A835GDA4_SPOEX</name>
<evidence type="ECO:0000313" key="3">
    <source>
        <dbReference type="Proteomes" id="UP000648187"/>
    </source>
</evidence>
<feature type="region of interest" description="Disordered" evidence="1">
    <location>
        <begin position="219"/>
        <end position="240"/>
    </location>
</feature>
<accession>A0A835GDA4</accession>
<gene>
    <name evidence="2" type="ORF">HW555_008957</name>
</gene>